<dbReference type="PRINTS" id="PR00103">
    <property type="entry name" value="CAMPKINASE"/>
</dbReference>
<evidence type="ECO:0000313" key="5">
    <source>
        <dbReference type="Proteomes" id="UP000177791"/>
    </source>
</evidence>
<organism evidence="4 5">
    <name type="scientific">Hymenobacter glacialis</name>
    <dbReference type="NCBI Taxonomy" id="1908236"/>
    <lineage>
        <taxon>Bacteria</taxon>
        <taxon>Pseudomonadati</taxon>
        <taxon>Bacteroidota</taxon>
        <taxon>Cytophagia</taxon>
        <taxon>Cytophagales</taxon>
        <taxon>Hymenobacteraceae</taxon>
        <taxon>Hymenobacter</taxon>
    </lineage>
</organism>
<name>A0A1G1SRD9_9BACT</name>
<keyword evidence="2" id="KW-0472">Membrane</keyword>
<gene>
    <name evidence="4" type="ORF">BEN48_06270</name>
</gene>
<proteinExistence type="predicted"/>
<feature type="compositionally biased region" description="Basic and acidic residues" evidence="1">
    <location>
        <begin position="502"/>
        <end position="521"/>
    </location>
</feature>
<feature type="transmembrane region" description="Helical" evidence="2">
    <location>
        <begin position="139"/>
        <end position="161"/>
    </location>
</feature>
<dbReference type="InterPro" id="IPR014710">
    <property type="entry name" value="RmlC-like_jellyroll"/>
</dbReference>
<evidence type="ECO:0000313" key="4">
    <source>
        <dbReference type="EMBL" id="OGX81206.1"/>
    </source>
</evidence>
<dbReference type="PANTHER" id="PTHR11635">
    <property type="entry name" value="CAMP-DEPENDENT PROTEIN KINASE REGULATORY CHAIN"/>
    <property type="match status" value="1"/>
</dbReference>
<comment type="caution">
    <text evidence="4">The sequence shown here is derived from an EMBL/GenBank/DDBJ whole genome shotgun (WGS) entry which is preliminary data.</text>
</comment>
<evidence type="ECO:0000256" key="2">
    <source>
        <dbReference type="SAM" id="Phobius"/>
    </source>
</evidence>
<dbReference type="InterPro" id="IPR018490">
    <property type="entry name" value="cNMP-bd_dom_sf"/>
</dbReference>
<protein>
    <recommendedName>
        <fullName evidence="3">Cyclic nucleotide-binding domain-containing protein</fullName>
    </recommendedName>
</protein>
<feature type="transmembrane region" description="Helical" evidence="2">
    <location>
        <begin position="56"/>
        <end position="76"/>
    </location>
</feature>
<evidence type="ECO:0000259" key="3">
    <source>
        <dbReference type="PROSITE" id="PS50042"/>
    </source>
</evidence>
<keyword evidence="2" id="KW-1133">Transmembrane helix</keyword>
<dbReference type="SUPFAM" id="SSF51206">
    <property type="entry name" value="cAMP-binding domain-like"/>
    <property type="match status" value="1"/>
</dbReference>
<dbReference type="PANTHER" id="PTHR11635:SF152">
    <property type="entry name" value="CAMP-DEPENDENT PROTEIN KINASE TYPE I REGULATORY SUBUNIT-RELATED"/>
    <property type="match status" value="1"/>
</dbReference>
<dbReference type="InterPro" id="IPR000595">
    <property type="entry name" value="cNMP-bd_dom"/>
</dbReference>
<feature type="region of interest" description="Disordered" evidence="1">
    <location>
        <begin position="482"/>
        <end position="527"/>
    </location>
</feature>
<feature type="domain" description="Cyclic nucleotide-binding" evidence="3">
    <location>
        <begin position="779"/>
        <end position="894"/>
    </location>
</feature>
<keyword evidence="5" id="KW-1185">Reference proteome</keyword>
<reference evidence="4 5" key="1">
    <citation type="submission" date="2016-08" db="EMBL/GenBank/DDBJ databases">
        <title>Hymenobacter coccineus sp. nov., Hymenobacter lapidarius sp. nov. and Hymenobacter glacialis sp. nov., isolated from Antarctic soil.</title>
        <authorList>
            <person name="Sedlacek I."/>
            <person name="Kralova S."/>
            <person name="Kyrova K."/>
            <person name="Maslanova I."/>
            <person name="Stankova E."/>
            <person name="Vrbovska V."/>
            <person name="Nemec M."/>
            <person name="Bartak M."/>
            <person name="Svec P."/>
            <person name="Busse H.-J."/>
            <person name="Pantucek R."/>
        </authorList>
    </citation>
    <scope>NUCLEOTIDE SEQUENCE [LARGE SCALE GENOMIC DNA]</scope>
    <source>
        <strain evidence="4 5">CCM 8648</strain>
    </source>
</reference>
<keyword evidence="2" id="KW-0812">Transmembrane</keyword>
<evidence type="ECO:0000256" key="1">
    <source>
        <dbReference type="SAM" id="MobiDB-lite"/>
    </source>
</evidence>
<dbReference type="STRING" id="1908236.BEN48_06270"/>
<dbReference type="SMART" id="SM00100">
    <property type="entry name" value="cNMP"/>
    <property type="match status" value="1"/>
</dbReference>
<feature type="transmembrane region" description="Helical" evidence="2">
    <location>
        <begin position="32"/>
        <end position="50"/>
    </location>
</feature>
<dbReference type="AlphaFoldDB" id="A0A1G1SRD9"/>
<dbReference type="PROSITE" id="PS00889">
    <property type="entry name" value="CNMP_BINDING_2"/>
    <property type="match status" value="1"/>
</dbReference>
<accession>A0A1G1SRD9</accession>
<dbReference type="InterPro" id="IPR050503">
    <property type="entry name" value="cAMP-dep_PK_reg_su-like"/>
</dbReference>
<dbReference type="CDD" id="cd00038">
    <property type="entry name" value="CAP_ED"/>
    <property type="match status" value="1"/>
</dbReference>
<dbReference type="GO" id="GO:0005829">
    <property type="term" value="C:cytosol"/>
    <property type="evidence" value="ECO:0007669"/>
    <property type="project" value="TreeGrafter"/>
</dbReference>
<dbReference type="Proteomes" id="UP000177791">
    <property type="component" value="Unassembled WGS sequence"/>
</dbReference>
<dbReference type="GO" id="GO:0005952">
    <property type="term" value="C:cAMP-dependent protein kinase complex"/>
    <property type="evidence" value="ECO:0007669"/>
    <property type="project" value="InterPro"/>
</dbReference>
<dbReference type="EMBL" id="MDZC01000123">
    <property type="protein sequence ID" value="OGX81206.1"/>
    <property type="molecule type" value="Genomic_DNA"/>
</dbReference>
<dbReference type="PROSITE" id="PS50042">
    <property type="entry name" value="CNMP_BINDING_3"/>
    <property type="match status" value="1"/>
</dbReference>
<dbReference type="RefSeq" id="WP_070736169.1">
    <property type="nucleotide sequence ID" value="NZ_MDZC01000123.1"/>
</dbReference>
<dbReference type="InterPro" id="IPR018488">
    <property type="entry name" value="cNMP-bd_CS"/>
</dbReference>
<sequence length="907" mass="98542">MSQPVAPSQTPDIATARHLVAAAGRSYAWRRAGAVLLPATAGAGLLLALARHWPGAQLPLLAVAAVGLLGVVLLLWPLRLISPATVAPRLDRQFTALEDSTGLLLQPDDNLNLLEHLQQQRVAQRLRTLRENGGLTLPVSWRTSLVVTALLGLAGLALWWWPATPKSAPVAGVPVRFSSSPVPVAGKVPPRIVETQVRVTPPAYTRLPAFAPPQASFQGPEGARVRWQMRVSGSSRAVPEVEIGRQRLRMQAVAGQAGVFSAEYTLRSSVLYRLRFAGTVSDDYAIEVRADQAPIIRIQTPKQYTLVEFGVRPELPVRATLRDDYGLSRAELVITVAQGQGEAVKFREVRRDLSAAVGGQPAQANLLSQLNLPQLGLTYGDELYFYISARDNAGHSSRTDAYLVQWQDTAVADSPSDMGMGVKVAPAYFRSQRQIIIDTEKLIAEKPKLDAATVASRANALGFDQQALRLRYGKFMGEEVGGSMGASAPRSPVAEDDEDGHEETAAEHAAEAGDHSGHDHPSPPATSAIASLTAETDALMDPYIHKHDDSETADFLEPAVKAKLRAVLDQMWAAELRLRTGQLAEARPYEYRALKLLKEVQQQTRAYVKKAGFVPPPMPEATGLQALLDDTSVAEKARVFASLTPALAATRTSWGASRRVHNHGAAAASVLVSAAPHSEQFLTFLLRQGNIAFTSWTLSVALRHWQPTEPDAAEILQPYLVSPKPLLFESAQLAAMALADRTGQQLPTSTTFTPMNHSNSSENRVSALERVVVLKSTALFAHTPENVLSSIVPIMKEVNFQEGEKIFAKGDIGTSLFILHDGQVGVFNGNQQLATFGPGDFFGELALLDTEPRSASAAALSQVLAFRLDQEDFYDVMEERGEVLRNILKMLCQRIRLQNEKMREMAA</sequence>
<dbReference type="Pfam" id="PF00027">
    <property type="entry name" value="cNMP_binding"/>
    <property type="match status" value="1"/>
</dbReference>
<dbReference type="Gene3D" id="2.60.120.10">
    <property type="entry name" value="Jelly Rolls"/>
    <property type="match status" value="1"/>
</dbReference>
<dbReference type="OrthoDB" id="780137at2"/>